<protein>
    <recommendedName>
        <fullName evidence="6">Xylanolytic transcriptional activator regulatory domain-containing protein</fullName>
    </recommendedName>
</protein>
<dbReference type="Gene3D" id="4.10.240.10">
    <property type="entry name" value="Zn(2)-C6 fungal-type DNA-binding domain"/>
    <property type="match status" value="1"/>
</dbReference>
<gene>
    <name evidence="7" type="ORF">DSM5745_00634</name>
</gene>
<keyword evidence="2" id="KW-0238">DNA-binding</keyword>
<evidence type="ECO:0000256" key="2">
    <source>
        <dbReference type="ARBA" id="ARBA00023125"/>
    </source>
</evidence>
<dbReference type="PANTHER" id="PTHR46910:SF20">
    <property type="entry name" value="ZN(II)2CYS6 TRANSCRIPTION FACTOR (EUROFUNG)-RELATED"/>
    <property type="match status" value="1"/>
</dbReference>
<dbReference type="EMBL" id="PVWQ01000001">
    <property type="protein sequence ID" value="RDW93312.1"/>
    <property type="molecule type" value="Genomic_DNA"/>
</dbReference>
<evidence type="ECO:0000313" key="7">
    <source>
        <dbReference type="EMBL" id="RDW93312.1"/>
    </source>
</evidence>
<evidence type="ECO:0000256" key="4">
    <source>
        <dbReference type="ARBA" id="ARBA00023242"/>
    </source>
</evidence>
<dbReference type="InterPro" id="IPR007219">
    <property type="entry name" value="XnlR_reg_dom"/>
</dbReference>
<dbReference type="OrthoDB" id="4116913at2759"/>
<reference evidence="7 8" key="1">
    <citation type="journal article" date="2018" name="IMA Fungus">
        <title>IMA Genome-F 9: Draft genome sequence of Annulohypoxylon stygium, Aspergillus mulundensis, Berkeleyomyces basicola (syn. Thielaviopsis basicola), Ceratocystis smalleyi, two Cercospora beticola strains, Coleophoma cylindrospora, Fusarium fracticaudum, Phialophora cf. hyalina, and Morchella septimelata.</title>
        <authorList>
            <person name="Wingfield B.D."/>
            <person name="Bills G.F."/>
            <person name="Dong Y."/>
            <person name="Huang W."/>
            <person name="Nel W.J."/>
            <person name="Swalarsk-Parry B.S."/>
            <person name="Vaghefi N."/>
            <person name="Wilken P.M."/>
            <person name="An Z."/>
            <person name="de Beer Z.W."/>
            <person name="De Vos L."/>
            <person name="Chen L."/>
            <person name="Duong T.A."/>
            <person name="Gao Y."/>
            <person name="Hammerbacher A."/>
            <person name="Kikkert J.R."/>
            <person name="Li Y."/>
            <person name="Li H."/>
            <person name="Li K."/>
            <person name="Li Q."/>
            <person name="Liu X."/>
            <person name="Ma X."/>
            <person name="Naidoo K."/>
            <person name="Pethybridge S.J."/>
            <person name="Sun J."/>
            <person name="Steenkamp E.T."/>
            <person name="van der Nest M.A."/>
            <person name="van Wyk S."/>
            <person name="Wingfield M.J."/>
            <person name="Xiong C."/>
            <person name="Yue Q."/>
            <person name="Zhang X."/>
        </authorList>
    </citation>
    <scope>NUCLEOTIDE SEQUENCE [LARGE SCALE GENOMIC DNA]</scope>
    <source>
        <strain evidence="7 8">DSM 5745</strain>
    </source>
</reference>
<feature type="coiled-coil region" evidence="5">
    <location>
        <begin position="59"/>
        <end position="86"/>
    </location>
</feature>
<dbReference type="STRING" id="1810919.A0A3D8T425"/>
<keyword evidence="5" id="KW-0175">Coiled coil</keyword>
<organism evidence="7 8">
    <name type="scientific">Aspergillus mulundensis</name>
    <dbReference type="NCBI Taxonomy" id="1810919"/>
    <lineage>
        <taxon>Eukaryota</taxon>
        <taxon>Fungi</taxon>
        <taxon>Dikarya</taxon>
        <taxon>Ascomycota</taxon>
        <taxon>Pezizomycotina</taxon>
        <taxon>Eurotiomycetes</taxon>
        <taxon>Eurotiomycetidae</taxon>
        <taxon>Eurotiales</taxon>
        <taxon>Aspergillaceae</taxon>
        <taxon>Aspergillus</taxon>
        <taxon>Aspergillus subgen. Nidulantes</taxon>
    </lineage>
</organism>
<dbReference type="RefSeq" id="XP_026608495.1">
    <property type="nucleotide sequence ID" value="XM_026742650.1"/>
</dbReference>
<proteinExistence type="predicted"/>
<dbReference type="AlphaFoldDB" id="A0A3D8T425"/>
<accession>A0A3D8T425</accession>
<sequence>MSAPSLNRRGAWQSAAGARITPLTTEYGQIRCDGGKPDCEPCRVAGARCTVTRRSPPVRSSTKEQLAEAKSRIRELEALVMAQRNSPKPVALDDRLFVGYLQDPRDLDTALTMFQREITVCGVGTPGSTERQVFCTAVLQQTGSRFDVDQFVQGLPNAFGTRDPRDSEKARTQKWPPRHLVQLCIHQYAKTGLYSVHPVANVKALQALLDENTLETHNLTNHIANLACLVAFTAQVTVMHRLESAFSGADPDAYLRAVLSLVPRLIIEEHSVRSLEAFINIATYLGPLGHTKTVDSLLAVAVRIIYSLGAHRPSVVIEEEGEHLRNIFWYIYGFDKTLAIRFCRPPLFNDVDLDLRLPDGYVSSCSDDHFFMRPLSSQHVIYPSDLRMNLIKSKIHTLLYSDHGRAQPGAKRLQHIRELDEELSALKSSFPDSCWPDVFATGTTPDYTFHDLSLRGVNLHLDYYFCLGKIHGAISAYGSQSWSFLPSSAELFYQESRIILLYVSRVRHALNWHTFW</sequence>
<dbReference type="PANTHER" id="PTHR46910">
    <property type="entry name" value="TRANSCRIPTION FACTOR PDR1"/>
    <property type="match status" value="1"/>
</dbReference>
<dbReference type="GO" id="GO:0008270">
    <property type="term" value="F:zinc ion binding"/>
    <property type="evidence" value="ECO:0007669"/>
    <property type="project" value="InterPro"/>
</dbReference>
<dbReference type="GO" id="GO:0003677">
    <property type="term" value="F:DNA binding"/>
    <property type="evidence" value="ECO:0007669"/>
    <property type="project" value="UniProtKB-KW"/>
</dbReference>
<dbReference type="Proteomes" id="UP000256690">
    <property type="component" value="Unassembled WGS sequence"/>
</dbReference>
<feature type="domain" description="Xylanolytic transcriptional activator regulatory" evidence="6">
    <location>
        <begin position="294"/>
        <end position="364"/>
    </location>
</feature>
<dbReference type="InterPro" id="IPR036864">
    <property type="entry name" value="Zn2-C6_fun-type_DNA-bd_sf"/>
</dbReference>
<dbReference type="Pfam" id="PF04082">
    <property type="entry name" value="Fungal_trans"/>
    <property type="match status" value="1"/>
</dbReference>
<comment type="caution">
    <text evidence="7">The sequence shown here is derived from an EMBL/GenBank/DDBJ whole genome shotgun (WGS) entry which is preliminary data.</text>
</comment>
<dbReference type="GeneID" id="38111004"/>
<keyword evidence="8" id="KW-1185">Reference proteome</keyword>
<evidence type="ECO:0000256" key="5">
    <source>
        <dbReference type="SAM" id="Coils"/>
    </source>
</evidence>
<evidence type="ECO:0000313" key="8">
    <source>
        <dbReference type="Proteomes" id="UP000256690"/>
    </source>
</evidence>
<evidence type="ECO:0000256" key="3">
    <source>
        <dbReference type="ARBA" id="ARBA00023163"/>
    </source>
</evidence>
<evidence type="ECO:0000256" key="1">
    <source>
        <dbReference type="ARBA" id="ARBA00023015"/>
    </source>
</evidence>
<name>A0A3D8T425_9EURO</name>
<dbReference type="SMART" id="SM00906">
    <property type="entry name" value="Fungal_trans"/>
    <property type="match status" value="1"/>
</dbReference>
<dbReference type="CDD" id="cd12148">
    <property type="entry name" value="fungal_TF_MHR"/>
    <property type="match status" value="1"/>
</dbReference>
<keyword evidence="1" id="KW-0805">Transcription regulation</keyword>
<dbReference type="GO" id="GO:0000981">
    <property type="term" value="F:DNA-binding transcription factor activity, RNA polymerase II-specific"/>
    <property type="evidence" value="ECO:0007669"/>
    <property type="project" value="InterPro"/>
</dbReference>
<keyword evidence="3" id="KW-0804">Transcription</keyword>
<dbReference type="InterPro" id="IPR050987">
    <property type="entry name" value="AtrR-like"/>
</dbReference>
<keyword evidence="4" id="KW-0539">Nucleus</keyword>
<dbReference type="GO" id="GO:0006351">
    <property type="term" value="P:DNA-templated transcription"/>
    <property type="evidence" value="ECO:0007669"/>
    <property type="project" value="InterPro"/>
</dbReference>
<evidence type="ECO:0000259" key="6">
    <source>
        <dbReference type="SMART" id="SM00906"/>
    </source>
</evidence>